<reference evidence="6 7" key="1">
    <citation type="submission" date="2018-08" db="EMBL/GenBank/DDBJ databases">
        <title>Fulvimarina sp. 85, whole genome shotgun sequence.</title>
        <authorList>
            <person name="Tuo L."/>
        </authorList>
    </citation>
    <scope>NUCLEOTIDE SEQUENCE [LARGE SCALE GENOMIC DNA]</scope>
    <source>
        <strain evidence="6 7">85</strain>
    </source>
</reference>
<proteinExistence type="inferred from homology"/>
<dbReference type="InterPro" id="IPR003782">
    <property type="entry name" value="SCO1/SenC"/>
</dbReference>
<name>A0A371X8H4_9HYPH</name>
<dbReference type="PANTHER" id="PTHR12151:SF25">
    <property type="entry name" value="LINALOOL DEHYDRATASE_ISOMERASE DOMAIN-CONTAINING PROTEIN"/>
    <property type="match status" value="1"/>
</dbReference>
<feature type="binding site" evidence="3">
    <location>
        <position position="158"/>
    </location>
    <ligand>
        <name>Cu cation</name>
        <dbReference type="ChEBI" id="CHEBI:23378"/>
    </ligand>
</feature>
<dbReference type="InterPro" id="IPR013766">
    <property type="entry name" value="Thioredoxin_domain"/>
</dbReference>
<dbReference type="Pfam" id="PF02630">
    <property type="entry name" value="SCO1-SenC"/>
    <property type="match status" value="1"/>
</dbReference>
<evidence type="ECO:0000313" key="7">
    <source>
        <dbReference type="Proteomes" id="UP000264310"/>
    </source>
</evidence>
<keyword evidence="4" id="KW-1015">Disulfide bond</keyword>
<keyword evidence="2 3" id="KW-0186">Copper</keyword>
<feature type="binding site" evidence="3">
    <location>
        <position position="74"/>
    </location>
    <ligand>
        <name>Cu cation</name>
        <dbReference type="ChEBI" id="CHEBI:23378"/>
    </ligand>
</feature>
<dbReference type="PANTHER" id="PTHR12151">
    <property type="entry name" value="ELECTRON TRANSPORT PROTIN SCO1/SENC FAMILY MEMBER"/>
    <property type="match status" value="1"/>
</dbReference>
<organism evidence="6 7">
    <name type="scientific">Fulvimarina endophytica</name>
    <dbReference type="NCBI Taxonomy" id="2293836"/>
    <lineage>
        <taxon>Bacteria</taxon>
        <taxon>Pseudomonadati</taxon>
        <taxon>Pseudomonadota</taxon>
        <taxon>Alphaproteobacteria</taxon>
        <taxon>Hyphomicrobiales</taxon>
        <taxon>Aurantimonadaceae</taxon>
        <taxon>Fulvimarina</taxon>
    </lineage>
</organism>
<keyword evidence="3" id="KW-0479">Metal-binding</keyword>
<dbReference type="InterPro" id="IPR036249">
    <property type="entry name" value="Thioredoxin-like_sf"/>
</dbReference>
<evidence type="ECO:0000313" key="6">
    <source>
        <dbReference type="EMBL" id="RFC65518.1"/>
    </source>
</evidence>
<dbReference type="Proteomes" id="UP000264310">
    <property type="component" value="Unassembled WGS sequence"/>
</dbReference>
<dbReference type="EMBL" id="QURL01000002">
    <property type="protein sequence ID" value="RFC65518.1"/>
    <property type="molecule type" value="Genomic_DNA"/>
</dbReference>
<dbReference type="RefSeq" id="WP_116682414.1">
    <property type="nucleotide sequence ID" value="NZ_QURL01000002.1"/>
</dbReference>
<dbReference type="FunFam" id="3.40.30.10:FF:000013">
    <property type="entry name" value="Blast:Protein SCO1 homolog, mitochondrial"/>
    <property type="match status" value="1"/>
</dbReference>
<dbReference type="PROSITE" id="PS51352">
    <property type="entry name" value="THIOREDOXIN_2"/>
    <property type="match status" value="1"/>
</dbReference>
<sequence>MIKRTHIGLATVLALSFLVAAGFSLAFIEDGDRARPSDTALAMTDQHGNPVTREIFKGKPTALFFGFTHCPEVCPTTLSELTVAARNLGEKADELNVVFVTVDPERDTPSVLADYVGAFDERIVALTGSQDQLGAMARDWGVFYEKVPLEDGNYTMDHTSTVFLINRAGEFTGTIGYGEDIGMAARKLLRLVDQS</sequence>
<evidence type="ECO:0000256" key="2">
    <source>
        <dbReference type="ARBA" id="ARBA00023008"/>
    </source>
</evidence>
<dbReference type="Gene3D" id="3.40.30.10">
    <property type="entry name" value="Glutaredoxin"/>
    <property type="match status" value="1"/>
</dbReference>
<dbReference type="GO" id="GO:0046872">
    <property type="term" value="F:metal ion binding"/>
    <property type="evidence" value="ECO:0007669"/>
    <property type="project" value="UniProtKB-KW"/>
</dbReference>
<evidence type="ECO:0000256" key="4">
    <source>
        <dbReference type="PIRSR" id="PIRSR603782-2"/>
    </source>
</evidence>
<comment type="similarity">
    <text evidence="1">Belongs to the SCO1/2 family.</text>
</comment>
<protein>
    <submittedName>
        <fullName evidence="6">SCO family protein</fullName>
    </submittedName>
</protein>
<evidence type="ECO:0000256" key="1">
    <source>
        <dbReference type="ARBA" id="ARBA00010996"/>
    </source>
</evidence>
<gene>
    <name evidence="6" type="ORF">DYI37_05375</name>
</gene>
<dbReference type="SUPFAM" id="SSF52833">
    <property type="entry name" value="Thioredoxin-like"/>
    <property type="match status" value="1"/>
</dbReference>
<feature type="disulfide bond" description="Redox-active" evidence="4">
    <location>
        <begin position="70"/>
        <end position="74"/>
    </location>
</feature>
<feature type="domain" description="Thioredoxin" evidence="5">
    <location>
        <begin position="28"/>
        <end position="195"/>
    </location>
</feature>
<evidence type="ECO:0000256" key="3">
    <source>
        <dbReference type="PIRSR" id="PIRSR603782-1"/>
    </source>
</evidence>
<accession>A0A371X8H4</accession>
<dbReference type="AlphaFoldDB" id="A0A371X8H4"/>
<dbReference type="OrthoDB" id="9790194at2"/>
<keyword evidence="7" id="KW-1185">Reference proteome</keyword>
<feature type="binding site" evidence="3">
    <location>
        <position position="70"/>
    </location>
    <ligand>
        <name>Cu cation</name>
        <dbReference type="ChEBI" id="CHEBI:23378"/>
    </ligand>
</feature>
<dbReference type="CDD" id="cd02968">
    <property type="entry name" value="SCO"/>
    <property type="match status" value="1"/>
</dbReference>
<evidence type="ECO:0000259" key="5">
    <source>
        <dbReference type="PROSITE" id="PS51352"/>
    </source>
</evidence>
<comment type="caution">
    <text evidence="6">The sequence shown here is derived from an EMBL/GenBank/DDBJ whole genome shotgun (WGS) entry which is preliminary data.</text>
</comment>